<dbReference type="WBParaSite" id="nRc.2.0.1.t43681-RA">
    <property type="protein sequence ID" value="nRc.2.0.1.t43681-RA"/>
    <property type="gene ID" value="nRc.2.0.1.g43681"/>
</dbReference>
<feature type="transmembrane region" description="Helical" evidence="1">
    <location>
        <begin position="45"/>
        <end position="69"/>
    </location>
</feature>
<name>A0A915KXY9_ROMCU</name>
<evidence type="ECO:0000256" key="1">
    <source>
        <dbReference type="SAM" id="Phobius"/>
    </source>
</evidence>
<organism evidence="2 3">
    <name type="scientific">Romanomermis culicivorax</name>
    <name type="common">Nematode worm</name>
    <dbReference type="NCBI Taxonomy" id="13658"/>
    <lineage>
        <taxon>Eukaryota</taxon>
        <taxon>Metazoa</taxon>
        <taxon>Ecdysozoa</taxon>
        <taxon>Nematoda</taxon>
        <taxon>Enoplea</taxon>
        <taxon>Dorylaimia</taxon>
        <taxon>Mermithida</taxon>
        <taxon>Mermithoidea</taxon>
        <taxon>Mermithidae</taxon>
        <taxon>Romanomermis</taxon>
    </lineage>
</organism>
<dbReference type="Proteomes" id="UP000887565">
    <property type="component" value="Unplaced"/>
</dbReference>
<keyword evidence="2" id="KW-1185">Reference proteome</keyword>
<sequence>MTGFSVHELVRSKAGDGMFDKGMKIMLDDSSYLSPNQTPLNNNGALTTLIIFFSGVILLVIVAVGLLICKFYDDYNDKSRIGKNSSYSMKNDQNFDDDDDDENFVKIDGNYYFIPKKTKPKKIRTKTGKGHVIIYKEKLNFPYDLTIRGDFTEMAENGQFCRCSIDREYDSNNNHLFSTNIHQIENEDDQNSLNPRILSQNQEGVKTSKINDCDFHRRDEAANRYVESKNEILITSPEIFV</sequence>
<evidence type="ECO:0000313" key="3">
    <source>
        <dbReference type="WBParaSite" id="nRc.2.0.1.t43681-RA"/>
    </source>
</evidence>
<dbReference type="AlphaFoldDB" id="A0A915KXY9"/>
<keyword evidence="1" id="KW-1133">Transmembrane helix</keyword>
<proteinExistence type="predicted"/>
<evidence type="ECO:0000313" key="2">
    <source>
        <dbReference type="Proteomes" id="UP000887565"/>
    </source>
</evidence>
<reference evidence="3" key="1">
    <citation type="submission" date="2022-11" db="UniProtKB">
        <authorList>
            <consortium name="WormBaseParasite"/>
        </authorList>
    </citation>
    <scope>IDENTIFICATION</scope>
</reference>
<keyword evidence="1" id="KW-0472">Membrane</keyword>
<protein>
    <submittedName>
        <fullName evidence="3">Uncharacterized protein</fullName>
    </submittedName>
</protein>
<keyword evidence="1" id="KW-0812">Transmembrane</keyword>
<accession>A0A915KXY9</accession>